<feature type="transmembrane region" description="Helical" evidence="1">
    <location>
        <begin position="35"/>
        <end position="52"/>
    </location>
</feature>
<gene>
    <name evidence="2" type="ORF">IRJ16_02190</name>
</gene>
<proteinExistence type="predicted"/>
<feature type="transmembrane region" description="Helical" evidence="1">
    <location>
        <begin position="6"/>
        <end position="28"/>
    </location>
</feature>
<keyword evidence="3" id="KW-1185">Reference proteome</keyword>
<keyword evidence="1" id="KW-0812">Transmembrane</keyword>
<comment type="caution">
    <text evidence="2">The sequence shown here is derived from an EMBL/GenBank/DDBJ whole genome shotgun (WGS) entry which is preliminary data.</text>
</comment>
<accession>A0A929PVU3</accession>
<organism evidence="2 3">
    <name type="scientific">Mucilaginibacter myungsuensis</name>
    <dbReference type="NCBI Taxonomy" id="649104"/>
    <lineage>
        <taxon>Bacteria</taxon>
        <taxon>Pseudomonadati</taxon>
        <taxon>Bacteroidota</taxon>
        <taxon>Sphingobacteriia</taxon>
        <taxon>Sphingobacteriales</taxon>
        <taxon>Sphingobacteriaceae</taxon>
        <taxon>Mucilaginibacter</taxon>
    </lineage>
</organism>
<evidence type="ECO:0008006" key="4">
    <source>
        <dbReference type="Google" id="ProtNLM"/>
    </source>
</evidence>
<evidence type="ECO:0000313" key="3">
    <source>
        <dbReference type="Proteomes" id="UP000622475"/>
    </source>
</evidence>
<dbReference type="RefSeq" id="WP_194109874.1">
    <property type="nucleotide sequence ID" value="NZ_JADFFL010000001.1"/>
</dbReference>
<dbReference type="EMBL" id="JADFFL010000001">
    <property type="protein sequence ID" value="MBE9660680.1"/>
    <property type="molecule type" value="Genomic_DNA"/>
</dbReference>
<dbReference type="Proteomes" id="UP000622475">
    <property type="component" value="Unassembled WGS sequence"/>
</dbReference>
<evidence type="ECO:0000313" key="2">
    <source>
        <dbReference type="EMBL" id="MBE9660680.1"/>
    </source>
</evidence>
<evidence type="ECO:0000256" key="1">
    <source>
        <dbReference type="SAM" id="Phobius"/>
    </source>
</evidence>
<feature type="transmembrane region" description="Helical" evidence="1">
    <location>
        <begin position="58"/>
        <end position="76"/>
    </location>
</feature>
<protein>
    <recommendedName>
        <fullName evidence="4">Signal peptidase I</fullName>
    </recommendedName>
</protein>
<dbReference type="InterPro" id="IPR043739">
    <property type="entry name" value="DUF5684"/>
</dbReference>
<dbReference type="Pfam" id="PF18936">
    <property type="entry name" value="DUF5684"/>
    <property type="match status" value="1"/>
</dbReference>
<keyword evidence="1" id="KW-1133">Transmembrane helix</keyword>
<name>A0A929PVU3_9SPHI</name>
<dbReference type="AlphaFoldDB" id="A0A929PVU3"/>
<feature type="transmembrane region" description="Helical" evidence="1">
    <location>
        <begin position="83"/>
        <end position="106"/>
    </location>
</feature>
<reference evidence="2" key="1">
    <citation type="submission" date="2020-10" db="EMBL/GenBank/DDBJ databases">
        <title>Mucilaginibacter mali sp. nov., isolated from rhizosphere soil of apple orchard.</title>
        <authorList>
            <person name="Lee J.-S."/>
            <person name="Kim H.S."/>
            <person name="Kim J.-S."/>
        </authorList>
    </citation>
    <scope>NUCLEOTIDE SEQUENCE</scope>
    <source>
        <strain evidence="2">KCTC 22746</strain>
    </source>
</reference>
<sequence length="135" mass="15253">MTSVEIALITVAVFFTIFFYPIVGWRIFSKAGEPCWAAFIPVYNLIVFVKVIGKPVWWFILLIIPYVSLIFWIWSANRLSKSFGYGVGFTLGLIFLNPIFLLLLAFGNDRYLGPGGAIPNYGAADYERPYDINPA</sequence>
<keyword evidence="1" id="KW-0472">Membrane</keyword>